<dbReference type="PROSITE" id="PS50110">
    <property type="entry name" value="RESPONSE_REGULATORY"/>
    <property type="match status" value="1"/>
</dbReference>
<dbReference type="InterPro" id="IPR008207">
    <property type="entry name" value="Sig_transdc_His_kin_Hpt_dom"/>
</dbReference>
<dbReference type="GO" id="GO:0006935">
    <property type="term" value="P:chemotaxis"/>
    <property type="evidence" value="ECO:0007669"/>
    <property type="project" value="InterPro"/>
</dbReference>
<keyword evidence="8" id="KW-0175">Coiled coil</keyword>
<dbReference type="Gene3D" id="3.40.50.2300">
    <property type="match status" value="1"/>
</dbReference>
<feature type="domain" description="Response regulatory" evidence="11">
    <location>
        <begin position="843"/>
        <end position="959"/>
    </location>
</feature>
<proteinExistence type="predicted"/>
<dbReference type="InterPro" id="IPR036641">
    <property type="entry name" value="HPT_dom_sf"/>
</dbReference>
<feature type="coiled-coil region" evidence="8">
    <location>
        <begin position="291"/>
        <end position="326"/>
    </location>
</feature>
<sequence length="963" mass="106864">MTQGEQKDFADFSMMDLFRTELETHLATLNDGLLALEQTPTAMDKLEALMRAVHSIKGGARIVDLDQVVRLSHVMEDCFVAAQRHQLTLQSPHIDLLFRGADLIREISDATAEADEEWFQTHHRDIEQTIKAVAAILLIGTAAVTSPQTSPPASTPAETLPSVSEQPEQALPEPPVSSQIAEPAENAPSSGGDPDGAMREFFRSEVEVHTAMIGKIFDALQNGADPAEKLDGMLQTLQAIKGGAQIVGIQRAVAVAEAMAMYVQASRKRQQTPPAGHLATLNEGLGALREIAKTSSQNQELSRTAEEQLDRVLRQLEELAQDASEMSLPRAQQTTSIVYHEEEAVPLAGQPPLTEDETEEASEVQIYAPALEGKSDNKKGESKDRTVRVTATKIERLMGLAGEVVVSARWLPSYSESLLTLKKTHRELFALLEKLRELTRNEQQNEMVRNLVLSAREKAKEANATLAVRLNQLEMFNSTSATLSDRLYHEVIGIRMRPFSDGIRGFPRMVRDLAREIGKKVQLDIIGKATEVDRDILEKLDAPLTHLLRNAVDHGLEFPDERLAAGKPEIGTVRLEASHRSGMLLITVSDDGRGIDMHKLRQKILRKGLANTDMVNHLTEPELLKFLFLPGFSTSEQVTEISGRGVGLDVVDNMVHEVGGVVRVTSRPGKGVSFYLELPLTLSVIRTFLVEIAGEPYAFPLARIERCLLLSKEELNVVEDRQYFRFDDENVAMVNVHEVLELPKTTPNQREKLPVVVITDRSNLYGLLVDKFVGECDLVVRPLDPRLGKVPDISSVAVMLDGSPILIFDVEDLVRSVDKMLTKKRLGKLQVSGEEHGETITKRILVVDDSITVREMERKLLENKGYHVEVAVDGLAGWNAARAEEFDLIVSDVDMPRMNGIEFVRQIKQHEELKKIPVIIVSYKDTEEHRLQGLEAGADYYLTKSSFQDDSFINAVADLIGEA</sequence>
<feature type="modified residue" description="Phosphohistidine" evidence="6">
    <location>
        <position position="54"/>
    </location>
</feature>
<dbReference type="InterPro" id="IPR001789">
    <property type="entry name" value="Sig_transdc_resp-reg_receiver"/>
</dbReference>
<evidence type="ECO:0000259" key="11">
    <source>
        <dbReference type="PROSITE" id="PS50110"/>
    </source>
</evidence>
<dbReference type="InterPro" id="IPR004358">
    <property type="entry name" value="Sig_transdc_His_kin-like_C"/>
</dbReference>
<evidence type="ECO:0000256" key="4">
    <source>
        <dbReference type="ARBA" id="ARBA00022679"/>
    </source>
</evidence>
<dbReference type="PROSITE" id="PS50894">
    <property type="entry name" value="HPT"/>
    <property type="match status" value="1"/>
</dbReference>
<feature type="region of interest" description="Disordered" evidence="9">
    <location>
        <begin position="145"/>
        <end position="198"/>
    </location>
</feature>
<dbReference type="CDD" id="cd00088">
    <property type="entry name" value="HPT"/>
    <property type="match status" value="1"/>
</dbReference>
<evidence type="ECO:0000256" key="8">
    <source>
        <dbReference type="SAM" id="Coils"/>
    </source>
</evidence>
<keyword evidence="5" id="KW-0418">Kinase</keyword>
<dbReference type="Pfam" id="PF01584">
    <property type="entry name" value="CheW"/>
    <property type="match status" value="1"/>
</dbReference>
<keyword evidence="3 7" id="KW-0597">Phosphoprotein</keyword>
<dbReference type="SMART" id="SM00387">
    <property type="entry name" value="HATPase_c"/>
    <property type="match status" value="1"/>
</dbReference>
<evidence type="ECO:0000313" key="14">
    <source>
        <dbReference type="EMBL" id="GAK53386.1"/>
    </source>
</evidence>
<dbReference type="AlphaFoldDB" id="A0A0S6W552"/>
<dbReference type="GO" id="GO:0005737">
    <property type="term" value="C:cytoplasm"/>
    <property type="evidence" value="ECO:0007669"/>
    <property type="project" value="InterPro"/>
</dbReference>
<dbReference type="PRINTS" id="PR00344">
    <property type="entry name" value="BCTRLSENSOR"/>
</dbReference>
<feature type="compositionally biased region" description="Basic and acidic residues" evidence="9">
    <location>
        <begin position="373"/>
        <end position="385"/>
    </location>
</feature>
<dbReference type="InterPro" id="IPR005467">
    <property type="entry name" value="His_kinase_dom"/>
</dbReference>
<dbReference type="InterPro" id="IPR011006">
    <property type="entry name" value="CheY-like_superfamily"/>
</dbReference>
<accession>A0A0S6W552</accession>
<dbReference type="STRING" id="1499966.U14_04651"/>
<reference evidence="14" key="1">
    <citation type="journal article" date="2015" name="PeerJ">
        <title>First genomic representation of candidate bacterial phylum KSB3 points to enhanced environmental sensing as a trigger of wastewater bulking.</title>
        <authorList>
            <person name="Sekiguchi Y."/>
            <person name="Ohashi A."/>
            <person name="Parks D.H."/>
            <person name="Yamauchi T."/>
            <person name="Tyson G.W."/>
            <person name="Hugenholtz P."/>
        </authorList>
    </citation>
    <scope>NUCLEOTIDE SEQUENCE [LARGE SCALE GENOMIC DNA]</scope>
</reference>
<protein>
    <recommendedName>
        <fullName evidence="2">histidine kinase</fullName>
        <ecNumber evidence="2">2.7.13.3</ecNumber>
    </recommendedName>
</protein>
<dbReference type="PANTHER" id="PTHR43395">
    <property type="entry name" value="SENSOR HISTIDINE KINASE CHEA"/>
    <property type="match status" value="1"/>
</dbReference>
<evidence type="ECO:0000259" key="13">
    <source>
        <dbReference type="PROSITE" id="PS50894"/>
    </source>
</evidence>
<evidence type="ECO:0000259" key="10">
    <source>
        <dbReference type="PROSITE" id="PS50109"/>
    </source>
</evidence>
<evidence type="ECO:0000256" key="7">
    <source>
        <dbReference type="PROSITE-ProRule" id="PRU00169"/>
    </source>
</evidence>
<evidence type="ECO:0000256" key="1">
    <source>
        <dbReference type="ARBA" id="ARBA00000085"/>
    </source>
</evidence>
<evidence type="ECO:0000256" key="9">
    <source>
        <dbReference type="SAM" id="MobiDB-lite"/>
    </source>
</evidence>
<evidence type="ECO:0000256" key="3">
    <source>
        <dbReference type="ARBA" id="ARBA00022553"/>
    </source>
</evidence>
<feature type="region of interest" description="Disordered" evidence="9">
    <location>
        <begin position="349"/>
        <end position="385"/>
    </location>
</feature>
<dbReference type="PANTHER" id="PTHR43395:SF1">
    <property type="entry name" value="CHEMOTAXIS PROTEIN CHEA"/>
    <property type="match status" value="1"/>
</dbReference>
<keyword evidence="4" id="KW-0808">Transferase</keyword>
<dbReference type="SUPFAM" id="SSF47226">
    <property type="entry name" value="Histidine-containing phosphotransfer domain, HPT domain"/>
    <property type="match status" value="2"/>
</dbReference>
<feature type="domain" description="CheW-like" evidence="12">
    <location>
        <begin position="684"/>
        <end position="819"/>
    </location>
</feature>
<dbReference type="PROSITE" id="PS50109">
    <property type="entry name" value="HIS_KIN"/>
    <property type="match status" value="1"/>
</dbReference>
<dbReference type="Gene3D" id="2.30.30.40">
    <property type="entry name" value="SH3 Domains"/>
    <property type="match status" value="1"/>
</dbReference>
<dbReference type="CDD" id="cd16916">
    <property type="entry name" value="HATPase_CheA-like"/>
    <property type="match status" value="1"/>
</dbReference>
<dbReference type="SMART" id="SM00260">
    <property type="entry name" value="CheW"/>
    <property type="match status" value="1"/>
</dbReference>
<feature type="modified residue" description="4-aspartylphosphate" evidence="7">
    <location>
        <position position="892"/>
    </location>
</feature>
<evidence type="ECO:0000313" key="15">
    <source>
        <dbReference type="Proteomes" id="UP000030700"/>
    </source>
</evidence>
<dbReference type="Pfam" id="PF00072">
    <property type="entry name" value="Response_reg"/>
    <property type="match status" value="1"/>
</dbReference>
<dbReference type="Pfam" id="PF02518">
    <property type="entry name" value="HATPase_c"/>
    <property type="match status" value="1"/>
</dbReference>
<name>A0A0S6W552_9BACT</name>
<dbReference type="SMART" id="SM00448">
    <property type="entry name" value="REC"/>
    <property type="match status" value="1"/>
</dbReference>
<dbReference type="InterPro" id="IPR002545">
    <property type="entry name" value="CheW-lke_dom"/>
</dbReference>
<dbReference type="SUPFAM" id="SSF52172">
    <property type="entry name" value="CheY-like"/>
    <property type="match status" value="1"/>
</dbReference>
<dbReference type="InterPro" id="IPR051315">
    <property type="entry name" value="Bact_Chemotaxis_CheA"/>
</dbReference>
<keyword evidence="15" id="KW-1185">Reference proteome</keyword>
<dbReference type="SUPFAM" id="SSF50341">
    <property type="entry name" value="CheW-like"/>
    <property type="match status" value="1"/>
</dbReference>
<dbReference type="InterPro" id="IPR036061">
    <property type="entry name" value="CheW-like_dom_sf"/>
</dbReference>
<feature type="domain" description="Histidine kinase" evidence="10">
    <location>
        <begin position="544"/>
        <end position="682"/>
    </location>
</feature>
<dbReference type="HOGENOM" id="CLU_000650_2_2_0"/>
<dbReference type="EC" id="2.7.13.3" evidence="2"/>
<dbReference type="PROSITE" id="PS50851">
    <property type="entry name" value="CHEW"/>
    <property type="match status" value="1"/>
</dbReference>
<evidence type="ECO:0000259" key="12">
    <source>
        <dbReference type="PROSITE" id="PS50851"/>
    </source>
</evidence>
<dbReference type="SMART" id="SM01231">
    <property type="entry name" value="H-kinase_dim"/>
    <property type="match status" value="1"/>
</dbReference>
<feature type="domain" description="HPt" evidence="13">
    <location>
        <begin position="7"/>
        <end position="111"/>
    </location>
</feature>
<dbReference type="GO" id="GO:0000155">
    <property type="term" value="F:phosphorelay sensor kinase activity"/>
    <property type="evidence" value="ECO:0007669"/>
    <property type="project" value="InterPro"/>
</dbReference>
<evidence type="ECO:0000256" key="2">
    <source>
        <dbReference type="ARBA" id="ARBA00012438"/>
    </source>
</evidence>
<dbReference type="Gene3D" id="1.20.120.160">
    <property type="entry name" value="HPT domain"/>
    <property type="match status" value="2"/>
</dbReference>
<dbReference type="FunFam" id="3.30.565.10:FF:000016">
    <property type="entry name" value="Chemotaxis protein CheA, putative"/>
    <property type="match status" value="1"/>
</dbReference>
<evidence type="ECO:0000256" key="5">
    <source>
        <dbReference type="ARBA" id="ARBA00022777"/>
    </source>
</evidence>
<dbReference type="SUPFAM" id="SSF55874">
    <property type="entry name" value="ATPase domain of HSP90 chaperone/DNA topoisomerase II/histidine kinase"/>
    <property type="match status" value="1"/>
</dbReference>
<dbReference type="InterPro" id="IPR036890">
    <property type="entry name" value="HATPase_C_sf"/>
</dbReference>
<gene>
    <name evidence="14" type="ORF">U14_04651</name>
</gene>
<dbReference type="InterPro" id="IPR004105">
    <property type="entry name" value="CheA-like_dim"/>
</dbReference>
<dbReference type="EMBL" id="DF820459">
    <property type="protein sequence ID" value="GAK53386.1"/>
    <property type="molecule type" value="Genomic_DNA"/>
</dbReference>
<organism evidence="14">
    <name type="scientific">Candidatus Moduliflexus flocculans</name>
    <dbReference type="NCBI Taxonomy" id="1499966"/>
    <lineage>
        <taxon>Bacteria</taxon>
        <taxon>Candidatus Moduliflexota</taxon>
        <taxon>Candidatus Moduliflexia</taxon>
        <taxon>Candidatus Moduliflexales</taxon>
        <taxon>Candidatus Moduliflexaceae</taxon>
    </lineage>
</organism>
<dbReference type="Pfam" id="PF01627">
    <property type="entry name" value="Hpt"/>
    <property type="match status" value="1"/>
</dbReference>
<dbReference type="Proteomes" id="UP000030700">
    <property type="component" value="Unassembled WGS sequence"/>
</dbReference>
<comment type="catalytic activity">
    <reaction evidence="1">
        <text>ATP + protein L-histidine = ADP + protein N-phospho-L-histidine.</text>
        <dbReference type="EC" id="2.7.13.3"/>
    </reaction>
</comment>
<dbReference type="SMART" id="SM00073">
    <property type="entry name" value="HPT"/>
    <property type="match status" value="1"/>
</dbReference>
<evidence type="ECO:0000256" key="6">
    <source>
        <dbReference type="PROSITE-ProRule" id="PRU00110"/>
    </source>
</evidence>
<dbReference type="Gene3D" id="3.30.565.10">
    <property type="entry name" value="Histidine kinase-like ATPase, C-terminal domain"/>
    <property type="match status" value="1"/>
</dbReference>
<dbReference type="InterPro" id="IPR003594">
    <property type="entry name" value="HATPase_dom"/>
</dbReference>